<dbReference type="FunFam" id="3.90.226.10:FF:000019">
    <property type="entry name" value="Enoyl-CoA hydratase, mitochondrial"/>
    <property type="match status" value="1"/>
</dbReference>
<dbReference type="PANTHER" id="PTHR11941">
    <property type="entry name" value="ENOYL-COA HYDRATASE-RELATED"/>
    <property type="match status" value="1"/>
</dbReference>
<dbReference type="EMBL" id="CAJHNH020008379">
    <property type="protein sequence ID" value="CAG5135503.1"/>
    <property type="molecule type" value="Genomic_DNA"/>
</dbReference>
<gene>
    <name evidence="8" type="ORF">CUNI_LOCUS21061</name>
</gene>
<evidence type="ECO:0000256" key="6">
    <source>
        <dbReference type="ARBA" id="ARBA00073937"/>
    </source>
</evidence>
<dbReference type="InterPro" id="IPR018376">
    <property type="entry name" value="Enoyl-CoA_hyd/isom_CS"/>
</dbReference>
<dbReference type="Gene3D" id="1.10.12.10">
    <property type="entry name" value="Lyase 2-enoyl-coa Hydratase, Chain A, domain 2"/>
    <property type="match status" value="1"/>
</dbReference>
<evidence type="ECO:0000256" key="3">
    <source>
        <dbReference type="ARBA" id="ARBA00022832"/>
    </source>
</evidence>
<dbReference type="Pfam" id="PF00378">
    <property type="entry name" value="ECH_1"/>
    <property type="match status" value="1"/>
</dbReference>
<dbReference type="EC" id="4.2.1.17" evidence="2"/>
<dbReference type="Gene3D" id="3.90.226.10">
    <property type="entry name" value="2-enoyl-CoA Hydratase, Chain A, domain 1"/>
    <property type="match status" value="1"/>
</dbReference>
<evidence type="ECO:0000256" key="5">
    <source>
        <dbReference type="ARBA" id="ARBA00023239"/>
    </source>
</evidence>
<evidence type="ECO:0000256" key="1">
    <source>
        <dbReference type="ARBA" id="ARBA00005254"/>
    </source>
</evidence>
<keyword evidence="3" id="KW-0276">Fatty acid metabolism</keyword>
<evidence type="ECO:0000313" key="9">
    <source>
        <dbReference type="Proteomes" id="UP000678393"/>
    </source>
</evidence>
<keyword evidence="5" id="KW-0456">Lyase</keyword>
<evidence type="ECO:0000256" key="4">
    <source>
        <dbReference type="ARBA" id="ARBA00023098"/>
    </source>
</evidence>
<dbReference type="InterPro" id="IPR029045">
    <property type="entry name" value="ClpP/crotonase-like_dom_sf"/>
</dbReference>
<evidence type="ECO:0000256" key="2">
    <source>
        <dbReference type="ARBA" id="ARBA00012076"/>
    </source>
</evidence>
<dbReference type="GO" id="GO:0004300">
    <property type="term" value="F:enoyl-CoA hydratase activity"/>
    <property type="evidence" value="ECO:0007669"/>
    <property type="project" value="UniProtKB-EC"/>
</dbReference>
<evidence type="ECO:0000313" key="8">
    <source>
        <dbReference type="EMBL" id="CAG5135503.1"/>
    </source>
</evidence>
<evidence type="ECO:0000256" key="7">
    <source>
        <dbReference type="RuleBase" id="RU003707"/>
    </source>
</evidence>
<keyword evidence="9" id="KW-1185">Reference proteome</keyword>
<dbReference type="InterPro" id="IPR001753">
    <property type="entry name" value="Enoyl-CoA_hydra/iso"/>
</dbReference>
<name>A0A8S4A0W7_9EUPU</name>
<dbReference type="InterPro" id="IPR014748">
    <property type="entry name" value="Enoyl-CoA_hydra_C"/>
</dbReference>
<proteinExistence type="inferred from homology"/>
<protein>
    <recommendedName>
        <fullName evidence="6">Probable enoyl-CoA hydratase, mitochondrial</fullName>
        <ecNumber evidence="2">4.2.1.17</ecNumber>
    </recommendedName>
</protein>
<organism evidence="8 9">
    <name type="scientific">Candidula unifasciata</name>
    <dbReference type="NCBI Taxonomy" id="100452"/>
    <lineage>
        <taxon>Eukaryota</taxon>
        <taxon>Metazoa</taxon>
        <taxon>Spiralia</taxon>
        <taxon>Lophotrochozoa</taxon>
        <taxon>Mollusca</taxon>
        <taxon>Gastropoda</taxon>
        <taxon>Heterobranchia</taxon>
        <taxon>Euthyneura</taxon>
        <taxon>Panpulmonata</taxon>
        <taxon>Eupulmonata</taxon>
        <taxon>Stylommatophora</taxon>
        <taxon>Helicina</taxon>
        <taxon>Helicoidea</taxon>
        <taxon>Geomitridae</taxon>
        <taxon>Candidula</taxon>
    </lineage>
</organism>
<keyword evidence="4" id="KW-0443">Lipid metabolism</keyword>
<dbReference type="CDD" id="cd06558">
    <property type="entry name" value="crotonase-like"/>
    <property type="match status" value="1"/>
</dbReference>
<dbReference type="SUPFAM" id="SSF52096">
    <property type="entry name" value="ClpP/crotonase"/>
    <property type="match status" value="1"/>
</dbReference>
<comment type="similarity">
    <text evidence="1 7">Belongs to the enoyl-CoA hydratase/isomerase family.</text>
</comment>
<dbReference type="GO" id="GO:0006635">
    <property type="term" value="P:fatty acid beta-oxidation"/>
    <property type="evidence" value="ECO:0007669"/>
    <property type="project" value="TreeGrafter"/>
</dbReference>
<sequence>MALLRSLLNQIGKRAVLQACRNDCVLPVNACYQFYSTAGNLCQYENIKVEKRGEKKNVVLIQLNRPKALNALCGPLIADINTALADAEADKDVGAIVITGNEKAFAAGADIKEMQQIDTFAEVYNQNFLCHWDNITRCRKPVLAAVNGYALGGGCELAMMCDIIYAGEKAQFGQPEIALGTIPGAGGTQRLTRAIGKSKAMEMVLTGDRISAQEAEKAGLVSKVFPPDQLVDQTIKTAEKIAGFSKTIVAMCKESVNNGFDMTLTQGLHFEKRLFHATFGTHDRKEGMTAFAEKRQPVFKDS</sequence>
<dbReference type="GO" id="GO:0005739">
    <property type="term" value="C:mitochondrion"/>
    <property type="evidence" value="ECO:0007669"/>
    <property type="project" value="TreeGrafter"/>
</dbReference>
<dbReference type="OrthoDB" id="2018133at2759"/>
<accession>A0A8S4A0W7</accession>
<reference evidence="8" key="1">
    <citation type="submission" date="2021-04" db="EMBL/GenBank/DDBJ databases">
        <authorList>
            <consortium name="Molecular Ecology Group"/>
        </authorList>
    </citation>
    <scope>NUCLEOTIDE SEQUENCE</scope>
</reference>
<dbReference type="Proteomes" id="UP000678393">
    <property type="component" value="Unassembled WGS sequence"/>
</dbReference>
<dbReference type="PROSITE" id="PS00166">
    <property type="entry name" value="ENOYL_COA_HYDRATASE"/>
    <property type="match status" value="1"/>
</dbReference>
<dbReference type="AlphaFoldDB" id="A0A8S4A0W7"/>
<dbReference type="FunFam" id="1.10.12.10:FF:000001">
    <property type="entry name" value="Probable enoyl-CoA hydratase, mitochondrial"/>
    <property type="match status" value="1"/>
</dbReference>
<dbReference type="PANTHER" id="PTHR11941:SF54">
    <property type="entry name" value="ENOYL-COA HYDRATASE, MITOCHONDRIAL"/>
    <property type="match status" value="1"/>
</dbReference>
<comment type="caution">
    <text evidence="8">The sequence shown here is derived from an EMBL/GenBank/DDBJ whole genome shotgun (WGS) entry which is preliminary data.</text>
</comment>